<keyword evidence="2" id="KW-0444">Lipid biosynthesis</keyword>
<keyword evidence="5" id="KW-0547">Nucleotide-binding</keyword>
<dbReference type="HOGENOM" id="CLU_045532_2_1_7"/>
<dbReference type="Pfam" id="PF19279">
    <property type="entry name" value="YegS_C"/>
    <property type="match status" value="1"/>
</dbReference>
<dbReference type="STRING" id="316067.Geob_3584"/>
<feature type="domain" description="DAGKc" evidence="12">
    <location>
        <begin position="1"/>
        <end position="129"/>
    </location>
</feature>
<dbReference type="PROSITE" id="PS50146">
    <property type="entry name" value="DAGK"/>
    <property type="match status" value="1"/>
</dbReference>
<dbReference type="GO" id="GO:0046872">
    <property type="term" value="F:metal ion binding"/>
    <property type="evidence" value="ECO:0007669"/>
    <property type="project" value="UniProtKB-KW"/>
</dbReference>
<keyword evidence="10" id="KW-0594">Phospholipid biosynthesis</keyword>
<dbReference type="InterPro" id="IPR017438">
    <property type="entry name" value="ATP-NAD_kinase_N"/>
</dbReference>
<keyword evidence="7" id="KW-0067">ATP-binding</keyword>
<dbReference type="PANTHER" id="PTHR12358:SF106">
    <property type="entry name" value="LIPID KINASE YEGS"/>
    <property type="match status" value="1"/>
</dbReference>
<evidence type="ECO:0000313" key="13">
    <source>
        <dbReference type="EMBL" id="ACM21925.1"/>
    </source>
</evidence>
<dbReference type="GO" id="GO:0005524">
    <property type="term" value="F:ATP binding"/>
    <property type="evidence" value="ECO:0007669"/>
    <property type="project" value="UniProtKB-KW"/>
</dbReference>
<keyword evidence="3" id="KW-0808">Transferase</keyword>
<proteinExistence type="predicted"/>
<dbReference type="Proteomes" id="UP000007721">
    <property type="component" value="Chromosome"/>
</dbReference>
<keyword evidence="4" id="KW-0479">Metal-binding</keyword>
<evidence type="ECO:0000256" key="5">
    <source>
        <dbReference type="ARBA" id="ARBA00022741"/>
    </source>
</evidence>
<accession>B9M6D7</accession>
<dbReference type="SMART" id="SM00046">
    <property type="entry name" value="DAGKc"/>
    <property type="match status" value="1"/>
</dbReference>
<evidence type="ECO:0000256" key="8">
    <source>
        <dbReference type="ARBA" id="ARBA00022842"/>
    </source>
</evidence>
<dbReference type="NCBIfam" id="TIGR00147">
    <property type="entry name" value="YegS/Rv2252/BmrU family lipid kinase"/>
    <property type="match status" value="1"/>
</dbReference>
<dbReference type="SUPFAM" id="SSF111331">
    <property type="entry name" value="NAD kinase/diacylglycerol kinase-like"/>
    <property type="match status" value="1"/>
</dbReference>
<gene>
    <name evidence="13" type="ordered locus">Geob_3584</name>
</gene>
<evidence type="ECO:0000259" key="12">
    <source>
        <dbReference type="PROSITE" id="PS50146"/>
    </source>
</evidence>
<protein>
    <submittedName>
        <fullName evidence="13">Sphingosine/diacylglycerol kinase-related protein</fullName>
    </submittedName>
</protein>
<dbReference type="InterPro" id="IPR050187">
    <property type="entry name" value="Lipid_Phosphate_FormReg"/>
</dbReference>
<evidence type="ECO:0000256" key="4">
    <source>
        <dbReference type="ARBA" id="ARBA00022723"/>
    </source>
</evidence>
<keyword evidence="11" id="KW-1208">Phospholipid metabolism</keyword>
<dbReference type="EMBL" id="CP001390">
    <property type="protein sequence ID" value="ACM21925.1"/>
    <property type="molecule type" value="Genomic_DNA"/>
</dbReference>
<dbReference type="Gene3D" id="2.60.200.40">
    <property type="match status" value="1"/>
</dbReference>
<dbReference type="GO" id="GO:0008654">
    <property type="term" value="P:phospholipid biosynthetic process"/>
    <property type="evidence" value="ECO:0007669"/>
    <property type="project" value="UniProtKB-KW"/>
</dbReference>
<dbReference type="Pfam" id="PF00781">
    <property type="entry name" value="DAGK_cat"/>
    <property type="match status" value="1"/>
</dbReference>
<keyword evidence="8" id="KW-0460">Magnesium</keyword>
<dbReference type="KEGG" id="geo:Geob_3584"/>
<comment type="cofactor">
    <cofactor evidence="1">
        <name>Mg(2+)</name>
        <dbReference type="ChEBI" id="CHEBI:18420"/>
    </cofactor>
</comment>
<evidence type="ECO:0000313" key="14">
    <source>
        <dbReference type="Proteomes" id="UP000007721"/>
    </source>
</evidence>
<dbReference type="PANTHER" id="PTHR12358">
    <property type="entry name" value="SPHINGOSINE KINASE"/>
    <property type="match status" value="1"/>
</dbReference>
<dbReference type="eggNOG" id="COG1597">
    <property type="taxonomic scope" value="Bacteria"/>
</dbReference>
<dbReference type="AlphaFoldDB" id="B9M6D7"/>
<dbReference type="GO" id="GO:0016301">
    <property type="term" value="F:kinase activity"/>
    <property type="evidence" value="ECO:0007669"/>
    <property type="project" value="UniProtKB-KW"/>
</dbReference>
<evidence type="ECO:0000256" key="11">
    <source>
        <dbReference type="ARBA" id="ARBA00023264"/>
    </source>
</evidence>
<dbReference type="OrthoDB" id="142078at2"/>
<dbReference type="InterPro" id="IPR045540">
    <property type="entry name" value="YegS/DAGK_C"/>
</dbReference>
<keyword evidence="14" id="KW-1185">Reference proteome</keyword>
<dbReference type="Gene3D" id="3.40.50.10330">
    <property type="entry name" value="Probable inorganic polyphosphate/atp-NAD kinase, domain 1"/>
    <property type="match status" value="1"/>
</dbReference>
<evidence type="ECO:0000256" key="6">
    <source>
        <dbReference type="ARBA" id="ARBA00022777"/>
    </source>
</evidence>
<evidence type="ECO:0000256" key="2">
    <source>
        <dbReference type="ARBA" id="ARBA00022516"/>
    </source>
</evidence>
<keyword evidence="9" id="KW-0443">Lipid metabolism</keyword>
<evidence type="ECO:0000256" key="9">
    <source>
        <dbReference type="ARBA" id="ARBA00023098"/>
    </source>
</evidence>
<evidence type="ECO:0000256" key="1">
    <source>
        <dbReference type="ARBA" id="ARBA00001946"/>
    </source>
</evidence>
<sequence length="289" mass="30895">MPRRCFLIVNPTSGSYSRRRIDSVMRSLERAGLVPQLLLTESAEDASLFARRICAEEPEPFIVAGGGDGTVNGLVNGLVPGVATLGVLPLGTANVLAKELCIRSLNESVEKIVRQQSRPISVGMLESAGKSAYFLLMAGIGFDGAVVEGMRLSEKRIVGKGAYLLSALRVLADWDRQLFTISIDGKDMTCHGVVICNASKYGGNFILAPGADISNPDFQVVCVKDSRLTTYLKLMMGLAAGRISGEGISTIRGREIVIGGEKAVQLDGDFHCHGPVRVTAVENFLNIIV</sequence>
<dbReference type="InterPro" id="IPR005218">
    <property type="entry name" value="Diacylglycerol/lipid_kinase"/>
</dbReference>
<evidence type="ECO:0000256" key="3">
    <source>
        <dbReference type="ARBA" id="ARBA00022679"/>
    </source>
</evidence>
<dbReference type="InterPro" id="IPR016064">
    <property type="entry name" value="NAD/diacylglycerol_kinase_sf"/>
</dbReference>
<evidence type="ECO:0000256" key="10">
    <source>
        <dbReference type="ARBA" id="ARBA00023209"/>
    </source>
</evidence>
<evidence type="ECO:0000256" key="7">
    <source>
        <dbReference type="ARBA" id="ARBA00022840"/>
    </source>
</evidence>
<keyword evidence="6 13" id="KW-0418">Kinase</keyword>
<dbReference type="GO" id="GO:0005886">
    <property type="term" value="C:plasma membrane"/>
    <property type="evidence" value="ECO:0007669"/>
    <property type="project" value="TreeGrafter"/>
</dbReference>
<reference evidence="13 14" key="1">
    <citation type="submission" date="2009-01" db="EMBL/GenBank/DDBJ databases">
        <title>Complete sequence of Geobacter sp. FRC-32.</title>
        <authorList>
            <consortium name="US DOE Joint Genome Institute"/>
            <person name="Lucas S."/>
            <person name="Copeland A."/>
            <person name="Lapidus A."/>
            <person name="Glavina del Rio T."/>
            <person name="Dalin E."/>
            <person name="Tice H."/>
            <person name="Bruce D."/>
            <person name="Goodwin L."/>
            <person name="Pitluck S."/>
            <person name="Saunders E."/>
            <person name="Brettin T."/>
            <person name="Detter J.C."/>
            <person name="Han C."/>
            <person name="Larimer F."/>
            <person name="Land M."/>
            <person name="Hauser L."/>
            <person name="Kyrpides N."/>
            <person name="Ovchinnikova G."/>
            <person name="Kostka J."/>
            <person name="Richardson P."/>
        </authorList>
    </citation>
    <scope>NUCLEOTIDE SEQUENCE [LARGE SCALE GENOMIC DNA]</scope>
    <source>
        <strain evidence="14">DSM 22248 / JCM 15807 / FRC-32</strain>
    </source>
</reference>
<dbReference type="RefSeq" id="WP_012648653.1">
    <property type="nucleotide sequence ID" value="NC_011979.1"/>
</dbReference>
<name>B9M6D7_GEODF</name>
<organism evidence="13 14">
    <name type="scientific">Geotalea daltonii (strain DSM 22248 / JCM 15807 / FRC-32)</name>
    <name type="common">Geobacter daltonii</name>
    <dbReference type="NCBI Taxonomy" id="316067"/>
    <lineage>
        <taxon>Bacteria</taxon>
        <taxon>Pseudomonadati</taxon>
        <taxon>Thermodesulfobacteriota</taxon>
        <taxon>Desulfuromonadia</taxon>
        <taxon>Geobacterales</taxon>
        <taxon>Geobacteraceae</taxon>
        <taxon>Geotalea</taxon>
    </lineage>
</organism>
<dbReference type="InterPro" id="IPR001206">
    <property type="entry name" value="Diacylglycerol_kinase_cat_dom"/>
</dbReference>